<comment type="caution">
    <text evidence="2">The sequence shown here is derived from an EMBL/GenBank/DDBJ whole genome shotgun (WGS) entry which is preliminary data.</text>
</comment>
<name>A0AAW1JZL7_POPJA</name>
<organism evidence="2 3">
    <name type="scientific">Popillia japonica</name>
    <name type="common">Japanese beetle</name>
    <dbReference type="NCBI Taxonomy" id="7064"/>
    <lineage>
        <taxon>Eukaryota</taxon>
        <taxon>Metazoa</taxon>
        <taxon>Ecdysozoa</taxon>
        <taxon>Arthropoda</taxon>
        <taxon>Hexapoda</taxon>
        <taxon>Insecta</taxon>
        <taxon>Pterygota</taxon>
        <taxon>Neoptera</taxon>
        <taxon>Endopterygota</taxon>
        <taxon>Coleoptera</taxon>
        <taxon>Polyphaga</taxon>
        <taxon>Scarabaeiformia</taxon>
        <taxon>Scarabaeidae</taxon>
        <taxon>Rutelinae</taxon>
        <taxon>Popillia</taxon>
    </lineage>
</organism>
<dbReference type="Pfam" id="PF16087">
    <property type="entry name" value="DUF4817"/>
    <property type="match status" value="1"/>
</dbReference>
<evidence type="ECO:0000313" key="2">
    <source>
        <dbReference type="EMBL" id="KAK9709777.1"/>
    </source>
</evidence>
<sequence>MPFTYDPNEYVDMLLIYGECRKNFREVANLYRERFPERRHPAHTTFNKLELKLRTGSFPFNVKHANHNAPARNEQRENVINVLTYVAVNPHISLRFVAKEIGVSYTVHRILKAHRYHPLKIHLSEELKPNDLQERLDFIVRLQV</sequence>
<dbReference type="PANTHER" id="PTHR47326:SF1">
    <property type="entry name" value="HTH PSQ-TYPE DOMAIN-CONTAINING PROTEIN"/>
    <property type="match status" value="1"/>
</dbReference>
<evidence type="ECO:0000313" key="3">
    <source>
        <dbReference type="Proteomes" id="UP001458880"/>
    </source>
</evidence>
<dbReference type="InterPro" id="IPR032135">
    <property type="entry name" value="DUF4817"/>
</dbReference>
<gene>
    <name evidence="2" type="ORF">QE152_g26420</name>
</gene>
<reference evidence="2 3" key="1">
    <citation type="journal article" date="2024" name="BMC Genomics">
        <title>De novo assembly and annotation of Popillia japonica's genome with initial clues to its potential as an invasive pest.</title>
        <authorList>
            <person name="Cucini C."/>
            <person name="Boschi S."/>
            <person name="Funari R."/>
            <person name="Cardaioli E."/>
            <person name="Iannotti N."/>
            <person name="Marturano G."/>
            <person name="Paoli F."/>
            <person name="Bruttini M."/>
            <person name="Carapelli A."/>
            <person name="Frati F."/>
            <person name="Nardi F."/>
        </authorList>
    </citation>
    <scope>NUCLEOTIDE SEQUENCE [LARGE SCALE GENOMIC DNA]</scope>
    <source>
        <strain evidence="2">DMR45628</strain>
    </source>
</reference>
<evidence type="ECO:0000259" key="1">
    <source>
        <dbReference type="Pfam" id="PF16087"/>
    </source>
</evidence>
<keyword evidence="3" id="KW-1185">Reference proteome</keyword>
<proteinExistence type="predicted"/>
<dbReference type="EMBL" id="JASPKY010000302">
    <property type="protein sequence ID" value="KAK9709777.1"/>
    <property type="molecule type" value="Genomic_DNA"/>
</dbReference>
<accession>A0AAW1JZL7</accession>
<protein>
    <submittedName>
        <fullName evidence="2">Helix-turn-helix domain (DUF4817)</fullName>
    </submittedName>
</protein>
<dbReference type="PANTHER" id="PTHR47326">
    <property type="entry name" value="TRANSPOSABLE ELEMENT TC3 TRANSPOSASE-LIKE PROTEIN"/>
    <property type="match status" value="1"/>
</dbReference>
<feature type="domain" description="DUF4817" evidence="1">
    <location>
        <begin position="9"/>
        <end position="54"/>
    </location>
</feature>
<dbReference type="Proteomes" id="UP001458880">
    <property type="component" value="Unassembled WGS sequence"/>
</dbReference>
<dbReference type="AlphaFoldDB" id="A0AAW1JZL7"/>